<comment type="caution">
    <text evidence="3">The sequence shown here is derived from an EMBL/GenBank/DDBJ whole genome shotgun (WGS) entry which is preliminary data.</text>
</comment>
<dbReference type="PANTHER" id="PTHR30486:SF6">
    <property type="entry name" value="TYPE IV PILUS RETRACTATION ATPASE PILT"/>
    <property type="match status" value="1"/>
</dbReference>
<dbReference type="Pfam" id="PF00437">
    <property type="entry name" value="T2SSE"/>
    <property type="match status" value="1"/>
</dbReference>
<dbReference type="RefSeq" id="WP_188782318.1">
    <property type="nucleotide sequence ID" value="NZ_BMNI01000001.1"/>
</dbReference>
<accession>A0ABQ2N6L1</accession>
<proteinExistence type="inferred from homology"/>
<reference evidence="4" key="1">
    <citation type="journal article" date="2019" name="Int. J. Syst. Evol. Microbiol.">
        <title>The Global Catalogue of Microorganisms (GCM) 10K type strain sequencing project: providing services to taxonomists for standard genome sequencing and annotation.</title>
        <authorList>
            <consortium name="The Broad Institute Genomics Platform"/>
            <consortium name="The Broad Institute Genome Sequencing Center for Infectious Disease"/>
            <person name="Wu L."/>
            <person name="Ma J."/>
        </authorList>
    </citation>
    <scope>NUCLEOTIDE SEQUENCE [LARGE SCALE GENOMIC DNA]</scope>
    <source>
        <strain evidence="4">CGMCC 4.7371</strain>
    </source>
</reference>
<dbReference type="CDD" id="cd01130">
    <property type="entry name" value="VirB11-like_ATPase"/>
    <property type="match status" value="1"/>
</dbReference>
<feature type="domain" description="Bacterial type II secretion system protein E" evidence="2">
    <location>
        <begin position="221"/>
        <end position="417"/>
    </location>
</feature>
<evidence type="ECO:0000313" key="4">
    <source>
        <dbReference type="Proteomes" id="UP000655410"/>
    </source>
</evidence>
<protein>
    <submittedName>
        <fullName evidence="3">Pilus assembly protein CpaF</fullName>
    </submittedName>
</protein>
<evidence type="ECO:0000313" key="3">
    <source>
        <dbReference type="EMBL" id="GGO85081.1"/>
    </source>
</evidence>
<dbReference type="SUPFAM" id="SSF52540">
    <property type="entry name" value="P-loop containing nucleoside triphosphate hydrolases"/>
    <property type="match status" value="1"/>
</dbReference>
<gene>
    <name evidence="3" type="primary">cpaF</name>
    <name evidence="3" type="ORF">GCM10011584_04170</name>
</gene>
<dbReference type="InterPro" id="IPR001482">
    <property type="entry name" value="T2SS/T4SS_dom"/>
</dbReference>
<dbReference type="Proteomes" id="UP000655410">
    <property type="component" value="Unassembled WGS sequence"/>
</dbReference>
<dbReference type="InterPro" id="IPR050921">
    <property type="entry name" value="T4SS_GSP_E_ATPase"/>
</dbReference>
<dbReference type="Gene3D" id="3.30.450.380">
    <property type="match status" value="1"/>
</dbReference>
<dbReference type="PANTHER" id="PTHR30486">
    <property type="entry name" value="TWITCHING MOTILITY PROTEIN PILT"/>
    <property type="match status" value="1"/>
</dbReference>
<organism evidence="3 4">
    <name type="scientific">Nocardioides phosphati</name>
    <dbReference type="NCBI Taxonomy" id="1867775"/>
    <lineage>
        <taxon>Bacteria</taxon>
        <taxon>Bacillati</taxon>
        <taxon>Actinomycetota</taxon>
        <taxon>Actinomycetes</taxon>
        <taxon>Propionibacteriales</taxon>
        <taxon>Nocardioidaceae</taxon>
        <taxon>Nocardioides</taxon>
    </lineage>
</organism>
<dbReference type="Gene3D" id="3.40.50.300">
    <property type="entry name" value="P-loop containing nucleotide triphosphate hydrolases"/>
    <property type="match status" value="1"/>
</dbReference>
<sequence length="494" mass="53446">MTTERSENYQESLAGLPLFSQSVPPVAEKVEAARPLGSVAHLSTVSSPPLGRTLDWSLVSALRAQASEQLSQAVAADRGRLDKTAQEELGRTIVLDLIEATVSDRVNAGMTTLPGGEQDALARAVFDSLFRLGRLQPLVDDDRLENIIITGHDNVVLERTDGSLVDGPPVADSDEELIDFLVFLASRSEVNARGFSEAQPRLHLRLDGGSRLAAAAWVTPRPSVVIRRHRLMEVTLADLVERQMLSPVAASFLRAAVRARKSIVVSGMQGAGKTTLVRALCAEIDPLEAIGTFETEYELHLHELGRHRVVHPWEARPGSGERGADGRMAGEFTLDEALVDSFRFNLARQIVGEVRGKEVWAMIKAMESGTGSISTTHASDAVAAIRKLVTCAMEAGPHVTHSLAASKLASTIDLIVHLDLRTANEGGRSTRRRRVAEIIALDPGERETGYATTHVFAPDLDRAAVPAVLPDAYRDLATYGFDLGAYLAQQEVRS</sequence>
<dbReference type="EMBL" id="BMNI01000001">
    <property type="protein sequence ID" value="GGO85081.1"/>
    <property type="molecule type" value="Genomic_DNA"/>
</dbReference>
<dbReference type="InterPro" id="IPR027417">
    <property type="entry name" value="P-loop_NTPase"/>
</dbReference>
<name>A0ABQ2N6L1_9ACTN</name>
<comment type="similarity">
    <text evidence="1">Belongs to the GSP E family.</text>
</comment>
<keyword evidence="4" id="KW-1185">Reference proteome</keyword>
<evidence type="ECO:0000259" key="2">
    <source>
        <dbReference type="Pfam" id="PF00437"/>
    </source>
</evidence>
<evidence type="ECO:0000256" key="1">
    <source>
        <dbReference type="ARBA" id="ARBA00006611"/>
    </source>
</evidence>